<accession>A0A822YA89</accession>
<dbReference type="EMBL" id="DUZY01000002">
    <property type="protein sequence ID" value="DAD28461.1"/>
    <property type="molecule type" value="Genomic_DNA"/>
</dbReference>
<keyword evidence="2" id="KW-1185">Reference proteome</keyword>
<comment type="caution">
    <text evidence="1">The sequence shown here is derived from an EMBL/GenBank/DDBJ whole genome shotgun (WGS) entry which is preliminary data.</text>
</comment>
<reference evidence="1 2" key="1">
    <citation type="journal article" date="2020" name="Mol. Biol. Evol.">
        <title>Distinct Expression and Methylation Patterns for Genes with Different Fates following a Single Whole-Genome Duplication in Flowering Plants.</title>
        <authorList>
            <person name="Shi T."/>
            <person name="Rahmani R.S."/>
            <person name="Gugger P.F."/>
            <person name="Wang M."/>
            <person name="Li H."/>
            <person name="Zhang Y."/>
            <person name="Li Z."/>
            <person name="Wang Q."/>
            <person name="Van de Peer Y."/>
            <person name="Marchal K."/>
            <person name="Chen J."/>
        </authorList>
    </citation>
    <scope>NUCLEOTIDE SEQUENCE [LARGE SCALE GENOMIC DNA]</scope>
    <source>
        <tissue evidence="1">Leaf</tissue>
    </source>
</reference>
<sequence length="37" mass="4146">MLHLVASHFCSPNGNNEVLLTKVKCVQDVHTPLQQIM</sequence>
<dbReference type="AlphaFoldDB" id="A0A822YA89"/>
<proteinExistence type="predicted"/>
<protein>
    <submittedName>
        <fullName evidence="1">Uncharacterized protein</fullName>
    </submittedName>
</protein>
<evidence type="ECO:0000313" key="1">
    <source>
        <dbReference type="EMBL" id="DAD28461.1"/>
    </source>
</evidence>
<evidence type="ECO:0000313" key="2">
    <source>
        <dbReference type="Proteomes" id="UP000607653"/>
    </source>
</evidence>
<gene>
    <name evidence="1" type="ORF">HUJ06_029930</name>
</gene>
<name>A0A822YA89_NELNU</name>
<dbReference type="Proteomes" id="UP000607653">
    <property type="component" value="Unassembled WGS sequence"/>
</dbReference>
<organism evidence="1 2">
    <name type="scientific">Nelumbo nucifera</name>
    <name type="common">Sacred lotus</name>
    <dbReference type="NCBI Taxonomy" id="4432"/>
    <lineage>
        <taxon>Eukaryota</taxon>
        <taxon>Viridiplantae</taxon>
        <taxon>Streptophyta</taxon>
        <taxon>Embryophyta</taxon>
        <taxon>Tracheophyta</taxon>
        <taxon>Spermatophyta</taxon>
        <taxon>Magnoliopsida</taxon>
        <taxon>Proteales</taxon>
        <taxon>Nelumbonaceae</taxon>
        <taxon>Nelumbo</taxon>
    </lineage>
</organism>